<dbReference type="Proteomes" id="UP001055247">
    <property type="component" value="Unassembled WGS sequence"/>
</dbReference>
<dbReference type="EMBL" id="BPQO01000016">
    <property type="protein sequence ID" value="GJD90127.1"/>
    <property type="molecule type" value="Genomic_DNA"/>
</dbReference>
<evidence type="ECO:0000313" key="3">
    <source>
        <dbReference type="Proteomes" id="UP001055247"/>
    </source>
</evidence>
<gene>
    <name evidence="2" type="ORF">BHAOGJBA_3662</name>
</gene>
<name>A0AAV4ZNS6_9HYPH</name>
<sequence>MIETDDPRSSDTSTASRFRDGRDGCPPMPAAAQRTLDDVAEALGLATDLLGRIDQRGPDRDVAAASLMEASALLQAFIRIEDPETRQRCLAFVQAASAQVRGRG</sequence>
<feature type="region of interest" description="Disordered" evidence="1">
    <location>
        <begin position="1"/>
        <end position="31"/>
    </location>
</feature>
<dbReference type="RefSeq" id="WP_238230541.1">
    <property type="nucleotide sequence ID" value="NZ_BPQO01000016.1"/>
</dbReference>
<dbReference type="AlphaFoldDB" id="A0AAV4ZNS6"/>
<proteinExistence type="predicted"/>
<reference evidence="2" key="2">
    <citation type="submission" date="2021-08" db="EMBL/GenBank/DDBJ databases">
        <authorList>
            <person name="Tani A."/>
            <person name="Ola A."/>
            <person name="Ogura Y."/>
            <person name="Katsura K."/>
            <person name="Hayashi T."/>
        </authorList>
    </citation>
    <scope>NUCLEOTIDE SEQUENCE</scope>
    <source>
        <strain evidence="2">DSM 16372</strain>
    </source>
</reference>
<organism evidence="2 3">
    <name type="scientific">Methylobacterium hispanicum</name>
    <dbReference type="NCBI Taxonomy" id="270350"/>
    <lineage>
        <taxon>Bacteria</taxon>
        <taxon>Pseudomonadati</taxon>
        <taxon>Pseudomonadota</taxon>
        <taxon>Alphaproteobacteria</taxon>
        <taxon>Hyphomicrobiales</taxon>
        <taxon>Methylobacteriaceae</taxon>
        <taxon>Methylobacterium</taxon>
    </lineage>
</organism>
<evidence type="ECO:0000313" key="2">
    <source>
        <dbReference type="EMBL" id="GJD90127.1"/>
    </source>
</evidence>
<accession>A0AAV4ZNS6</accession>
<protein>
    <submittedName>
        <fullName evidence="2">Uncharacterized protein</fullName>
    </submittedName>
</protein>
<reference evidence="2" key="1">
    <citation type="journal article" date="2016" name="Front. Microbiol.">
        <title>Genome Sequence of the Piezophilic, Mesophilic Sulfate-Reducing Bacterium Desulfovibrio indicus J2T.</title>
        <authorList>
            <person name="Cao J."/>
            <person name="Maignien L."/>
            <person name="Shao Z."/>
            <person name="Alain K."/>
            <person name="Jebbar M."/>
        </authorList>
    </citation>
    <scope>NUCLEOTIDE SEQUENCE</scope>
    <source>
        <strain evidence="2">DSM 16372</strain>
    </source>
</reference>
<keyword evidence="3" id="KW-1185">Reference proteome</keyword>
<evidence type="ECO:0000256" key="1">
    <source>
        <dbReference type="SAM" id="MobiDB-lite"/>
    </source>
</evidence>
<comment type="caution">
    <text evidence="2">The sequence shown here is derived from an EMBL/GenBank/DDBJ whole genome shotgun (WGS) entry which is preliminary data.</text>
</comment>